<reference evidence="2" key="1">
    <citation type="journal article" date="2019" name="Int. J. Syst. Evol. Microbiol.">
        <title>The Global Catalogue of Microorganisms (GCM) 10K type strain sequencing project: providing services to taxonomists for standard genome sequencing and annotation.</title>
        <authorList>
            <consortium name="The Broad Institute Genomics Platform"/>
            <consortium name="The Broad Institute Genome Sequencing Center for Infectious Disease"/>
            <person name="Wu L."/>
            <person name="Ma J."/>
        </authorList>
    </citation>
    <scope>NUCLEOTIDE SEQUENCE [LARGE SCALE GENOMIC DNA]</scope>
    <source>
        <strain evidence="2">JCM 3106</strain>
    </source>
</reference>
<organism evidence="1 2">
    <name type="scientific">Streptosporangium longisporum</name>
    <dbReference type="NCBI Taxonomy" id="46187"/>
    <lineage>
        <taxon>Bacteria</taxon>
        <taxon>Bacillati</taxon>
        <taxon>Actinomycetota</taxon>
        <taxon>Actinomycetes</taxon>
        <taxon>Streptosporangiales</taxon>
        <taxon>Streptosporangiaceae</taxon>
        <taxon>Streptosporangium</taxon>
    </lineage>
</organism>
<name>A0ABP6LE52_9ACTN</name>
<evidence type="ECO:0000313" key="1">
    <source>
        <dbReference type="EMBL" id="GAA3038003.1"/>
    </source>
</evidence>
<evidence type="ECO:0008006" key="3">
    <source>
        <dbReference type="Google" id="ProtNLM"/>
    </source>
</evidence>
<dbReference type="EMBL" id="BAAAWD010000028">
    <property type="protein sequence ID" value="GAA3038003.1"/>
    <property type="molecule type" value="Genomic_DNA"/>
</dbReference>
<keyword evidence="2" id="KW-1185">Reference proteome</keyword>
<evidence type="ECO:0000313" key="2">
    <source>
        <dbReference type="Proteomes" id="UP001499930"/>
    </source>
</evidence>
<protein>
    <recommendedName>
        <fullName evidence="3">ATP-dependent DNA ligase family profile domain-containing protein</fullName>
    </recommendedName>
</protein>
<gene>
    <name evidence="1" type="ORF">GCM10017559_77460</name>
</gene>
<proteinExistence type="predicted"/>
<dbReference type="Proteomes" id="UP001499930">
    <property type="component" value="Unassembled WGS sequence"/>
</dbReference>
<accession>A0ABP6LE52</accession>
<comment type="caution">
    <text evidence="1">The sequence shown here is derived from an EMBL/GenBank/DDBJ whole genome shotgun (WGS) entry which is preliminary data.</text>
</comment>
<sequence length="70" mass="7570">MARYDATHDRGLGRGDFDGLVYKDPAAVSANRPRPAALPLPEGGRHARCAKGFFDAGEEPVRDGPLLHTR</sequence>